<reference evidence="1 2" key="1">
    <citation type="submission" date="2014-08" db="EMBL/GenBank/DDBJ databases">
        <authorList>
            <person name="Moulin Lionel"/>
        </authorList>
    </citation>
    <scope>NUCLEOTIDE SEQUENCE [LARGE SCALE GENOMIC DNA]</scope>
</reference>
<evidence type="ECO:0000313" key="1">
    <source>
        <dbReference type="EMBL" id="CDX43825.1"/>
    </source>
</evidence>
<organism evidence="1 2">
    <name type="scientific">Mesorhizobium plurifarium</name>
    <dbReference type="NCBI Taxonomy" id="69974"/>
    <lineage>
        <taxon>Bacteria</taxon>
        <taxon>Pseudomonadati</taxon>
        <taxon>Pseudomonadota</taxon>
        <taxon>Alphaproteobacteria</taxon>
        <taxon>Hyphomicrobiales</taxon>
        <taxon>Phyllobacteriaceae</taxon>
        <taxon>Mesorhizobium</taxon>
    </lineage>
</organism>
<proteinExistence type="predicted"/>
<gene>
    <name evidence="1" type="ORF">MPLDJ20_60380</name>
</gene>
<sequence length="193" mass="21443">MVPVGNVAASDLTDMIQRTIELMAFPPSASEATTYAEVIALPRVAVARPPEEDLLKAGFVPYDCHRNCAEQVANDPKASSRHVVGWLPYGEDLVLHSVAEIAGRWLCLTPQFWPAPSRFDFIPDPHIEWRDGHDGLSKIAFRHGHEVPVALRKNPHRHIRMRDEFLAMVEAGMSALEARDAVAKTTECASEEL</sequence>
<dbReference type="EMBL" id="CCNB01000043">
    <property type="protein sequence ID" value="CDX43825.1"/>
    <property type="molecule type" value="Genomic_DNA"/>
</dbReference>
<dbReference type="Proteomes" id="UP000046373">
    <property type="component" value="Unassembled WGS sequence"/>
</dbReference>
<dbReference type="GeneID" id="31892898"/>
<protein>
    <submittedName>
        <fullName evidence="1">Uncharacterized protein</fullName>
    </submittedName>
</protein>
<dbReference type="AlphaFoldDB" id="A0A090FQA6"/>
<evidence type="ECO:0000313" key="2">
    <source>
        <dbReference type="Proteomes" id="UP000046373"/>
    </source>
</evidence>
<name>A0A090FQA6_MESPL</name>
<accession>A0A090FQA6</accession>